<accession>A0ABY7PCY2</accession>
<evidence type="ECO:0000313" key="2">
    <source>
        <dbReference type="Proteomes" id="UP001212326"/>
    </source>
</evidence>
<gene>
    <name evidence="1" type="ORF">O1G22_39460</name>
</gene>
<proteinExistence type="predicted"/>
<reference evidence="1 2" key="1">
    <citation type="submission" date="2022-12" db="EMBL/GenBank/DDBJ databases">
        <authorList>
            <person name="Mo P."/>
        </authorList>
    </citation>
    <scope>NUCLEOTIDE SEQUENCE [LARGE SCALE GENOMIC DNA]</scope>
    <source>
        <strain evidence="1 2">HUAS 2-6</strain>
    </source>
</reference>
<evidence type="ECO:0000313" key="1">
    <source>
        <dbReference type="EMBL" id="WBO68469.1"/>
    </source>
</evidence>
<dbReference type="RefSeq" id="WP_270085706.1">
    <property type="nucleotide sequence ID" value="NZ_CP115300.1"/>
</dbReference>
<name>A0ABY7PCY2_9ACTN</name>
<sequence length="127" mass="13088">MPHFTVHISEDALDAKTEEGLIRGLADAVGSVYGEGFGRLVAVDLIGIPARRRGVGGVPTSQVAPNITLSLREAAYRHPDVPDAPARLISAITDAATGVLGEQVREQVSVGLLAVPEGRSGVGGRIG</sequence>
<protein>
    <recommendedName>
        <fullName evidence="3">4-oxalocrotonate tautomerase domain-containing protein</fullName>
    </recommendedName>
</protein>
<dbReference type="EMBL" id="CP115300">
    <property type="protein sequence ID" value="WBO68469.1"/>
    <property type="molecule type" value="Genomic_DNA"/>
</dbReference>
<organism evidence="1 2">
    <name type="scientific">Streptomyces camelliae</name>
    <dbReference type="NCBI Taxonomy" id="3004093"/>
    <lineage>
        <taxon>Bacteria</taxon>
        <taxon>Bacillati</taxon>
        <taxon>Actinomycetota</taxon>
        <taxon>Actinomycetes</taxon>
        <taxon>Kitasatosporales</taxon>
        <taxon>Streptomycetaceae</taxon>
        <taxon>Streptomyces</taxon>
    </lineage>
</organism>
<evidence type="ECO:0008006" key="3">
    <source>
        <dbReference type="Google" id="ProtNLM"/>
    </source>
</evidence>
<keyword evidence="2" id="KW-1185">Reference proteome</keyword>
<dbReference type="Proteomes" id="UP001212326">
    <property type="component" value="Chromosome"/>
</dbReference>